<evidence type="ECO:0000256" key="1">
    <source>
        <dbReference type="ARBA" id="ARBA00004114"/>
    </source>
</evidence>
<dbReference type="Pfam" id="PF15007">
    <property type="entry name" value="CEP44"/>
    <property type="match status" value="1"/>
</dbReference>
<proteinExistence type="predicted"/>
<feature type="compositionally biased region" description="Basic and acidic residues" evidence="10">
    <location>
        <begin position="384"/>
        <end position="396"/>
    </location>
</feature>
<reference evidence="12" key="1">
    <citation type="submission" date="2022-11" db="UniProtKB">
        <authorList>
            <consortium name="EnsemblMetazoa"/>
        </authorList>
    </citation>
    <scope>IDENTIFICATION</scope>
</reference>
<organism evidence="12 13">
    <name type="scientific">Patiria miniata</name>
    <name type="common">Bat star</name>
    <name type="synonym">Asterina miniata</name>
    <dbReference type="NCBI Taxonomy" id="46514"/>
    <lineage>
        <taxon>Eukaryota</taxon>
        <taxon>Metazoa</taxon>
        <taxon>Echinodermata</taxon>
        <taxon>Eleutherozoa</taxon>
        <taxon>Asterozoa</taxon>
        <taxon>Asteroidea</taxon>
        <taxon>Valvatacea</taxon>
        <taxon>Valvatida</taxon>
        <taxon>Asterinidae</taxon>
        <taxon>Patiria</taxon>
    </lineage>
</organism>
<keyword evidence="7" id="KW-0206">Cytoskeleton</keyword>
<dbReference type="GeneID" id="119727605"/>
<dbReference type="InterPro" id="IPR033603">
    <property type="entry name" value="CEP44"/>
</dbReference>
<feature type="compositionally biased region" description="Polar residues" evidence="10">
    <location>
        <begin position="145"/>
        <end position="185"/>
    </location>
</feature>
<protein>
    <recommendedName>
        <fullName evidence="4">Centrosomal protein of 44 kDa</fullName>
    </recommendedName>
</protein>
<evidence type="ECO:0000256" key="5">
    <source>
        <dbReference type="ARBA" id="ARBA00022490"/>
    </source>
</evidence>
<dbReference type="OrthoDB" id="259598at2759"/>
<dbReference type="Proteomes" id="UP000887568">
    <property type="component" value="Unplaced"/>
</dbReference>
<feature type="compositionally biased region" description="Acidic residues" evidence="10">
    <location>
        <begin position="523"/>
        <end position="534"/>
    </location>
</feature>
<evidence type="ECO:0000256" key="10">
    <source>
        <dbReference type="SAM" id="MobiDB-lite"/>
    </source>
</evidence>
<evidence type="ECO:0000256" key="9">
    <source>
        <dbReference type="SAM" id="Coils"/>
    </source>
</evidence>
<dbReference type="GO" id="GO:0000922">
    <property type="term" value="C:spindle pole"/>
    <property type="evidence" value="ECO:0007669"/>
    <property type="project" value="UniProtKB-SubCell"/>
</dbReference>
<dbReference type="PANTHER" id="PTHR31477">
    <property type="entry name" value="CENTROSOMAL PROTEIN OF 44 KDA"/>
    <property type="match status" value="1"/>
</dbReference>
<dbReference type="RefSeq" id="XP_038055484.1">
    <property type="nucleotide sequence ID" value="XM_038199556.1"/>
</dbReference>
<feature type="coiled-coil region" evidence="9">
    <location>
        <begin position="252"/>
        <end position="286"/>
    </location>
</feature>
<evidence type="ECO:0000313" key="13">
    <source>
        <dbReference type="Proteomes" id="UP000887568"/>
    </source>
</evidence>
<evidence type="ECO:0000256" key="8">
    <source>
        <dbReference type="ARBA" id="ARBA00046235"/>
    </source>
</evidence>
<dbReference type="GO" id="GO:0030496">
    <property type="term" value="C:midbody"/>
    <property type="evidence" value="ECO:0007669"/>
    <property type="project" value="UniProtKB-SubCell"/>
</dbReference>
<evidence type="ECO:0000256" key="2">
    <source>
        <dbReference type="ARBA" id="ARBA00004214"/>
    </source>
</evidence>
<name>A0A913ZVG4_PATMI</name>
<keyword evidence="6 9" id="KW-0175">Coiled coil</keyword>
<feature type="region of interest" description="Disordered" evidence="10">
    <location>
        <begin position="515"/>
        <end position="534"/>
    </location>
</feature>
<evidence type="ECO:0000256" key="3">
    <source>
        <dbReference type="ARBA" id="ARBA00004647"/>
    </source>
</evidence>
<evidence type="ECO:0000259" key="11">
    <source>
        <dbReference type="Pfam" id="PF15007"/>
    </source>
</evidence>
<feature type="region of interest" description="Disordered" evidence="10">
    <location>
        <begin position="124"/>
        <end position="213"/>
    </location>
</feature>
<keyword evidence="13" id="KW-1185">Reference proteome</keyword>
<evidence type="ECO:0000256" key="7">
    <source>
        <dbReference type="ARBA" id="ARBA00023212"/>
    </source>
</evidence>
<dbReference type="AlphaFoldDB" id="A0A913ZVG4"/>
<comment type="function">
    <text evidence="8">Centriole-enriched microtubule-binding protein involved in centriole biogenesis. In collaboration with CEP295 and POC1B, is required for the centriole-to-centrosome conversion by ensuring the formation of bona fide centriole wall. Functions as a linker component that maintains centrosome cohesion. Associates with CROCC and regulates its stability and localization to the centrosome.</text>
</comment>
<evidence type="ECO:0000256" key="4">
    <source>
        <dbReference type="ARBA" id="ARBA00014053"/>
    </source>
</evidence>
<feature type="compositionally biased region" description="Low complexity" evidence="10">
    <location>
        <begin position="360"/>
        <end position="374"/>
    </location>
</feature>
<evidence type="ECO:0000313" key="12">
    <source>
        <dbReference type="EnsemblMetazoa" id="XP_038055484.1"/>
    </source>
</evidence>
<feature type="domain" description="Centrosomal CEP44" evidence="11">
    <location>
        <begin position="5"/>
        <end position="125"/>
    </location>
</feature>
<comment type="subcellular location">
    <subcellularLocation>
        <location evidence="1">Cytoplasm</location>
        <location evidence="1">Cytoskeleton</location>
        <location evidence="1">Microtubule organizing center</location>
        <location evidence="1">Centrosome</location>
        <location evidence="1">Centriole</location>
    </subcellularLocation>
    <subcellularLocation>
        <location evidence="3">Cytoplasm</location>
        <location evidence="3">Cytoskeleton</location>
        <location evidence="3">Spindle pole</location>
    </subcellularLocation>
    <subcellularLocation>
        <location evidence="2">Midbody</location>
    </subcellularLocation>
</comment>
<dbReference type="GO" id="GO:0005814">
    <property type="term" value="C:centriole"/>
    <property type="evidence" value="ECO:0007669"/>
    <property type="project" value="UniProtKB-SubCell"/>
</dbReference>
<accession>A0A913ZVG4</accession>
<dbReference type="InterPro" id="IPR029157">
    <property type="entry name" value="CEP44_CC"/>
</dbReference>
<sequence>MATGDLKNNLRRLQSKVKLINYPKDMDMKGVSKGLAQEFLPLLHYILLDFSHPMAEHIVNNDMELYGKSDDKFMAAVYKVLRDIFHYKPSITRQQFFSRGFAEHKIILVVDLIRMVKEKHKALTKGSLGSRHASGSLVRLRATPSREQVASTRSANDSDQPTTPDLLTASSSEATVFLPTTTEASKITEKDTGYHTAETSPTIKTPDDQEDVRRVSVSVNELRAKFESSGLPKQESLESKLSDTDLEESPVIQALVKQIVHLEDQLTEMSEETKTWKAQVEKMQSDMQARMVLMQNTIMLLESKVSVPTEQAEGKPVRSVLTQGIAQDVATALLHPIRRRPEDIPLPDSPAIPRTPNHTPSSAKSPLPPLSISAVAPDQEDLSIDSHKDPVEHEVAQESSSRYQHRPVSVVGPIQTPMVDSNELPEPEVVTILGATSPSPMDTEWMHRSSSTPIEATADDANQRRGTGTGVMAAVEPVDATASTDDDIDEGLVDVEDGDLGDYIVETVRDYSSEMQSAGDNVSEADEAGESQLEEDGIDEVPVRDVGQAGISMDVQMETEGVASQMQRVQDMLASTQQMLAMNTSLTDDSLEED</sequence>
<dbReference type="PANTHER" id="PTHR31477:SF1">
    <property type="entry name" value="CENTROSOMAL PROTEIN OF 44 KDA"/>
    <property type="match status" value="1"/>
</dbReference>
<feature type="region of interest" description="Disordered" evidence="10">
    <location>
        <begin position="334"/>
        <end position="408"/>
    </location>
</feature>
<dbReference type="EnsemblMetazoa" id="XM_038199556.1">
    <property type="protein sequence ID" value="XP_038055484.1"/>
    <property type="gene ID" value="LOC119727605"/>
</dbReference>
<evidence type="ECO:0000256" key="6">
    <source>
        <dbReference type="ARBA" id="ARBA00023054"/>
    </source>
</evidence>
<keyword evidence="5" id="KW-0963">Cytoplasm</keyword>